<accession>A0ABS6EK55</accession>
<keyword evidence="2" id="KW-0663">Pyridoxal phosphate</keyword>
<dbReference type="InterPro" id="IPR020578">
    <property type="entry name" value="Aminotrans_V_PyrdxlP_BS"/>
</dbReference>
<comment type="similarity">
    <text evidence="3">Belongs to the class-V pyridoxal-phosphate-dependent aminotransferase family.</text>
</comment>
<organism evidence="5 6">
    <name type="scientific">Clostridium mobile</name>
    <dbReference type="NCBI Taxonomy" id="2841512"/>
    <lineage>
        <taxon>Bacteria</taxon>
        <taxon>Bacillati</taxon>
        <taxon>Bacillota</taxon>
        <taxon>Clostridia</taxon>
        <taxon>Eubacteriales</taxon>
        <taxon>Clostridiaceae</taxon>
        <taxon>Clostridium</taxon>
    </lineage>
</organism>
<dbReference type="EMBL" id="JAHLQF010000002">
    <property type="protein sequence ID" value="MBU5484794.1"/>
    <property type="molecule type" value="Genomic_DNA"/>
</dbReference>
<reference evidence="5 6" key="1">
    <citation type="submission" date="2021-06" db="EMBL/GenBank/DDBJ databases">
        <authorList>
            <person name="Sun Q."/>
            <person name="Li D."/>
        </authorList>
    </citation>
    <scope>NUCLEOTIDE SEQUENCE [LARGE SCALE GENOMIC DNA]</scope>
    <source>
        <strain evidence="5 6">MSJ-11</strain>
    </source>
</reference>
<protein>
    <submittedName>
        <fullName evidence="5">Cysteine desulfurase</fullName>
    </submittedName>
</protein>
<dbReference type="PANTHER" id="PTHR11601:SF50">
    <property type="entry name" value="CYSTEINE DESULFURASE ISCS 2-RELATED"/>
    <property type="match status" value="1"/>
</dbReference>
<evidence type="ECO:0000256" key="3">
    <source>
        <dbReference type="RuleBase" id="RU004075"/>
    </source>
</evidence>
<sequence length="378" mass="42227">MEIYLDNSATTKPYDEVIERISEVMRDYYGNPSSAHSFGIKAERFLNDSRAIIGNTINCNKEEIIFTSGGSESNNFIIKGLVKEGGNVITTNIEHPSVFNTLKELEKEGIEIKVLNVNEKGMVNLEELEKALDKDTHLVTIMHVNNEIGSIQDIASIGKIIKEKSGRAKFHVDGVQSYGKFKIDVKEFNVDAFSASGHKIHGPRGVGFVYIKKGLMPKPLISGGGQERNFRSGTENLPAIVGFSEAARIIHSSMEKNYNKIYDIKNYFIEQIKDFKDVRINSPLEKDFSPYILSLSFMGVRGEVLLRALDSSGIYVSTGSACSAKDTKDSHVLRSIGLNDSEIKGTIRFSFSEWNTIEEIDYTVNSLKDSLKFLRRGK</sequence>
<dbReference type="PROSITE" id="PS00595">
    <property type="entry name" value="AA_TRANSFER_CLASS_5"/>
    <property type="match status" value="1"/>
</dbReference>
<comment type="cofactor">
    <cofactor evidence="1">
        <name>pyridoxal 5'-phosphate</name>
        <dbReference type="ChEBI" id="CHEBI:597326"/>
    </cofactor>
</comment>
<dbReference type="InterPro" id="IPR016454">
    <property type="entry name" value="Cysteine_dSase"/>
</dbReference>
<evidence type="ECO:0000313" key="5">
    <source>
        <dbReference type="EMBL" id="MBU5484794.1"/>
    </source>
</evidence>
<dbReference type="InterPro" id="IPR000192">
    <property type="entry name" value="Aminotrans_V_dom"/>
</dbReference>
<dbReference type="PANTHER" id="PTHR11601">
    <property type="entry name" value="CYSTEINE DESULFURYLASE FAMILY MEMBER"/>
    <property type="match status" value="1"/>
</dbReference>
<proteinExistence type="inferred from homology"/>
<dbReference type="Proteomes" id="UP000726170">
    <property type="component" value="Unassembled WGS sequence"/>
</dbReference>
<dbReference type="PIRSF" id="PIRSF005572">
    <property type="entry name" value="NifS"/>
    <property type="match status" value="1"/>
</dbReference>
<feature type="domain" description="Aminotransferase class V" evidence="4">
    <location>
        <begin position="3"/>
        <end position="362"/>
    </location>
</feature>
<dbReference type="Pfam" id="PF00266">
    <property type="entry name" value="Aminotran_5"/>
    <property type="match status" value="1"/>
</dbReference>
<evidence type="ECO:0000256" key="2">
    <source>
        <dbReference type="ARBA" id="ARBA00022898"/>
    </source>
</evidence>
<evidence type="ECO:0000313" key="6">
    <source>
        <dbReference type="Proteomes" id="UP000726170"/>
    </source>
</evidence>
<comment type="caution">
    <text evidence="5">The sequence shown here is derived from an EMBL/GenBank/DDBJ whole genome shotgun (WGS) entry which is preliminary data.</text>
</comment>
<evidence type="ECO:0000256" key="1">
    <source>
        <dbReference type="ARBA" id="ARBA00001933"/>
    </source>
</evidence>
<keyword evidence="6" id="KW-1185">Reference proteome</keyword>
<gene>
    <name evidence="5" type="ORF">KQI86_10650</name>
</gene>
<dbReference type="RefSeq" id="WP_216439250.1">
    <property type="nucleotide sequence ID" value="NZ_JAHLQF010000002.1"/>
</dbReference>
<evidence type="ECO:0000259" key="4">
    <source>
        <dbReference type="Pfam" id="PF00266"/>
    </source>
</evidence>
<name>A0ABS6EK55_9CLOT</name>